<protein>
    <submittedName>
        <fullName evidence="5">Transcriptional regulator, DeoR family</fullName>
    </submittedName>
</protein>
<keyword evidence="6" id="KW-1185">Reference proteome</keyword>
<dbReference type="InterPro" id="IPR018356">
    <property type="entry name" value="Tscrpt_reg_HTH_DeoR_CS"/>
</dbReference>
<evidence type="ECO:0000256" key="3">
    <source>
        <dbReference type="ARBA" id="ARBA00023163"/>
    </source>
</evidence>
<dbReference type="Gene3D" id="3.40.50.1360">
    <property type="match status" value="1"/>
</dbReference>
<dbReference type="OrthoDB" id="5685843at2"/>
<dbReference type="GO" id="GO:0003700">
    <property type="term" value="F:DNA-binding transcription factor activity"/>
    <property type="evidence" value="ECO:0007669"/>
    <property type="project" value="InterPro"/>
</dbReference>
<accession>A0A286GRW1</accession>
<dbReference type="AlphaFoldDB" id="A0A286GRW1"/>
<dbReference type="Proteomes" id="UP000219621">
    <property type="component" value="Unassembled WGS sequence"/>
</dbReference>
<dbReference type="InterPro" id="IPR050313">
    <property type="entry name" value="Carb_Metab_HTH_regulators"/>
</dbReference>
<dbReference type="InterPro" id="IPR001034">
    <property type="entry name" value="DeoR_HTH"/>
</dbReference>
<dbReference type="PANTHER" id="PTHR30363">
    <property type="entry name" value="HTH-TYPE TRANSCRIPTIONAL REGULATOR SRLR-RELATED"/>
    <property type="match status" value="1"/>
</dbReference>
<dbReference type="PROSITE" id="PS51000">
    <property type="entry name" value="HTH_DEOR_2"/>
    <property type="match status" value="1"/>
</dbReference>
<keyword evidence="2" id="KW-0238">DNA-binding</keyword>
<sequence length="262" mass="27480">MSKQRKHRLDQLQAALAAGGFLRLKDAARLLDVSEMTVRRDIAACDGCVTYLGGYIMAAGEAPGSMGYILDRERDSHTPLKRAACDAAATLLKPGETIFLDCGTTIPHLASRIPPNSGITVVCYAMNVAEIVCKKPGVRVVMLGGLYHSSSASFSSPESLETLRGIGINTAFISAGGIHAAFGVSCSNFHEVAVKQTAIGNAVSKVLVVDSSKFDVVKPVFFAGLDRFDTVCCDDALNAAGRDLVADAKCRLLTASPGAGRG</sequence>
<keyword evidence="3" id="KW-0804">Transcription</keyword>
<dbReference type="SMART" id="SM00420">
    <property type="entry name" value="HTH_DEOR"/>
    <property type="match status" value="1"/>
</dbReference>
<gene>
    <name evidence="5" type="ORF">SAMN05421508_107279</name>
</gene>
<dbReference type="Pfam" id="PF08220">
    <property type="entry name" value="HTH_DeoR"/>
    <property type="match status" value="1"/>
</dbReference>
<dbReference type="RefSeq" id="WP_097280371.1">
    <property type="nucleotide sequence ID" value="NZ_OCNJ01000007.1"/>
</dbReference>
<dbReference type="EMBL" id="OCNJ01000007">
    <property type="protein sequence ID" value="SOD98273.1"/>
    <property type="molecule type" value="Genomic_DNA"/>
</dbReference>
<evidence type="ECO:0000313" key="6">
    <source>
        <dbReference type="Proteomes" id="UP000219621"/>
    </source>
</evidence>
<dbReference type="InterPro" id="IPR014036">
    <property type="entry name" value="DeoR-like_C"/>
</dbReference>
<dbReference type="PROSITE" id="PS00894">
    <property type="entry name" value="HTH_DEOR_1"/>
    <property type="match status" value="1"/>
</dbReference>
<proteinExistence type="predicted"/>
<dbReference type="SMART" id="SM01134">
    <property type="entry name" value="DeoRC"/>
    <property type="match status" value="1"/>
</dbReference>
<evidence type="ECO:0000256" key="1">
    <source>
        <dbReference type="ARBA" id="ARBA00023015"/>
    </source>
</evidence>
<evidence type="ECO:0000313" key="5">
    <source>
        <dbReference type="EMBL" id="SOD98273.1"/>
    </source>
</evidence>
<dbReference type="PANTHER" id="PTHR30363:SF8">
    <property type="entry name" value="DEOXYRIBOSE OPERON REPRESSOR"/>
    <property type="match status" value="1"/>
</dbReference>
<reference evidence="6" key="1">
    <citation type="submission" date="2017-09" db="EMBL/GenBank/DDBJ databases">
        <authorList>
            <person name="Varghese N."/>
            <person name="Submissions S."/>
        </authorList>
    </citation>
    <scope>NUCLEOTIDE SEQUENCE [LARGE SCALE GENOMIC DNA]</scope>
    <source>
        <strain evidence="6">USBA 140</strain>
    </source>
</reference>
<dbReference type="GO" id="GO:0003677">
    <property type="term" value="F:DNA binding"/>
    <property type="evidence" value="ECO:0007669"/>
    <property type="project" value="UniProtKB-KW"/>
</dbReference>
<evidence type="ECO:0000256" key="2">
    <source>
        <dbReference type="ARBA" id="ARBA00023125"/>
    </source>
</evidence>
<feature type="domain" description="HTH deoR-type" evidence="4">
    <location>
        <begin position="5"/>
        <end position="57"/>
    </location>
</feature>
<dbReference type="SUPFAM" id="SSF100950">
    <property type="entry name" value="NagB/RpiA/CoA transferase-like"/>
    <property type="match status" value="1"/>
</dbReference>
<dbReference type="InterPro" id="IPR037171">
    <property type="entry name" value="NagB/RpiA_transferase-like"/>
</dbReference>
<organism evidence="5 6">
    <name type="scientific">Caenispirillum bisanense</name>
    <dbReference type="NCBI Taxonomy" id="414052"/>
    <lineage>
        <taxon>Bacteria</taxon>
        <taxon>Pseudomonadati</taxon>
        <taxon>Pseudomonadota</taxon>
        <taxon>Alphaproteobacteria</taxon>
        <taxon>Rhodospirillales</taxon>
        <taxon>Novispirillaceae</taxon>
        <taxon>Caenispirillum</taxon>
    </lineage>
</organism>
<evidence type="ECO:0000259" key="4">
    <source>
        <dbReference type="PROSITE" id="PS51000"/>
    </source>
</evidence>
<name>A0A286GRW1_9PROT</name>
<keyword evidence="1" id="KW-0805">Transcription regulation</keyword>
<dbReference type="Pfam" id="PF00455">
    <property type="entry name" value="DeoRC"/>
    <property type="match status" value="1"/>
</dbReference>